<feature type="domain" description="ANTAR" evidence="7">
    <location>
        <begin position="131"/>
        <end position="192"/>
    </location>
</feature>
<evidence type="ECO:0000259" key="6">
    <source>
        <dbReference type="PROSITE" id="PS50112"/>
    </source>
</evidence>
<keyword evidence="9" id="KW-1185">Reference proteome</keyword>
<dbReference type="PROSITE" id="PS50921">
    <property type="entry name" value="ANTAR"/>
    <property type="match status" value="1"/>
</dbReference>
<evidence type="ECO:0000256" key="3">
    <source>
        <dbReference type="ARBA" id="ARBA00022553"/>
    </source>
</evidence>
<keyword evidence="5" id="KW-0418">Kinase</keyword>
<dbReference type="Gene3D" id="1.10.10.10">
    <property type="entry name" value="Winged helix-like DNA-binding domain superfamily/Winged helix DNA-binding domain"/>
    <property type="match status" value="1"/>
</dbReference>
<evidence type="ECO:0000256" key="2">
    <source>
        <dbReference type="ARBA" id="ARBA00012438"/>
    </source>
</evidence>
<comment type="catalytic activity">
    <reaction evidence="1">
        <text>ATP + protein L-histidine = ADP + protein N-phospho-L-histidine.</text>
        <dbReference type="EC" id="2.7.13.3"/>
    </reaction>
</comment>
<dbReference type="SMART" id="SM01012">
    <property type="entry name" value="ANTAR"/>
    <property type="match status" value="1"/>
</dbReference>
<dbReference type="InterPro" id="IPR005561">
    <property type="entry name" value="ANTAR"/>
</dbReference>
<gene>
    <name evidence="8" type="ORF">J2W56_000144</name>
</gene>
<dbReference type="Pfam" id="PF08447">
    <property type="entry name" value="PAS_3"/>
    <property type="match status" value="1"/>
</dbReference>
<dbReference type="EMBL" id="JAVDWW010000001">
    <property type="protein sequence ID" value="MDR7166426.1"/>
    <property type="molecule type" value="Genomic_DNA"/>
</dbReference>
<proteinExistence type="predicted"/>
<dbReference type="NCBIfam" id="TIGR00229">
    <property type="entry name" value="sensory_box"/>
    <property type="match status" value="1"/>
</dbReference>
<protein>
    <recommendedName>
        <fullName evidence="2">histidine kinase</fullName>
        <ecNumber evidence="2">2.7.13.3</ecNumber>
    </recommendedName>
</protein>
<dbReference type="Gene3D" id="2.10.70.100">
    <property type="match status" value="1"/>
</dbReference>
<evidence type="ECO:0000313" key="8">
    <source>
        <dbReference type="EMBL" id="MDR7166426.1"/>
    </source>
</evidence>
<dbReference type="PANTHER" id="PTHR43304:SF1">
    <property type="entry name" value="PAC DOMAIN-CONTAINING PROTEIN"/>
    <property type="match status" value="1"/>
</dbReference>
<dbReference type="InterPro" id="IPR013655">
    <property type="entry name" value="PAS_fold_3"/>
</dbReference>
<dbReference type="CDD" id="cd00130">
    <property type="entry name" value="PAS"/>
    <property type="match status" value="1"/>
</dbReference>
<dbReference type="Pfam" id="PF03861">
    <property type="entry name" value="ANTAR"/>
    <property type="match status" value="1"/>
</dbReference>
<dbReference type="InterPro" id="IPR036388">
    <property type="entry name" value="WH-like_DNA-bd_sf"/>
</dbReference>
<dbReference type="InterPro" id="IPR000014">
    <property type="entry name" value="PAS"/>
</dbReference>
<sequence length="224" mass="25188">MMVASGHDDGVERVVGAGDPQGVGRFRFWFAEERWEWSDEVARMHGYAPGQVEPTTELLLGHKHPDDRDRVEATIVTSVEDHAPFSSRHRIVDTGGTVRDVLVVSEPMLDASGEVIGTQGYYVDLTDSVDRQRRELFEEELPAVIERRAAIEQAKGILMFVYRISAEQAFRVLAWRSQETNVKLQELAAQFVGDLDTVPPVPASTRTRLDHLLLTLRHPGTDEE</sequence>
<evidence type="ECO:0000313" key="9">
    <source>
        <dbReference type="Proteomes" id="UP001251217"/>
    </source>
</evidence>
<dbReference type="PANTHER" id="PTHR43304">
    <property type="entry name" value="PHYTOCHROME-LIKE PROTEIN CPH1"/>
    <property type="match status" value="1"/>
</dbReference>
<dbReference type="SUPFAM" id="SSF55785">
    <property type="entry name" value="PYP-like sensor domain (PAS domain)"/>
    <property type="match status" value="1"/>
</dbReference>
<reference evidence="8 9" key="1">
    <citation type="submission" date="2023-07" db="EMBL/GenBank/DDBJ databases">
        <title>Sorghum-associated microbial communities from plants grown in Nebraska, USA.</title>
        <authorList>
            <person name="Schachtman D."/>
        </authorList>
    </citation>
    <scope>NUCLEOTIDE SEQUENCE [LARGE SCALE GENOMIC DNA]</scope>
    <source>
        <strain evidence="8 9">4272</strain>
    </source>
</reference>
<evidence type="ECO:0000256" key="5">
    <source>
        <dbReference type="ARBA" id="ARBA00022777"/>
    </source>
</evidence>
<evidence type="ECO:0000256" key="4">
    <source>
        <dbReference type="ARBA" id="ARBA00022679"/>
    </source>
</evidence>
<evidence type="ECO:0000256" key="1">
    <source>
        <dbReference type="ARBA" id="ARBA00000085"/>
    </source>
</evidence>
<keyword evidence="3" id="KW-0597">Phosphoprotein</keyword>
<dbReference type="EC" id="2.7.13.3" evidence="2"/>
<dbReference type="InterPro" id="IPR052162">
    <property type="entry name" value="Sensor_kinase/Photoreceptor"/>
</dbReference>
<keyword evidence="4" id="KW-0808">Transferase</keyword>
<feature type="domain" description="PAS" evidence="6">
    <location>
        <begin position="37"/>
        <end position="82"/>
    </location>
</feature>
<organism evidence="8 9">
    <name type="scientific">Nocardia kruczakiae</name>
    <dbReference type="NCBI Taxonomy" id="261477"/>
    <lineage>
        <taxon>Bacteria</taxon>
        <taxon>Bacillati</taxon>
        <taxon>Actinomycetota</taxon>
        <taxon>Actinomycetes</taxon>
        <taxon>Mycobacteriales</taxon>
        <taxon>Nocardiaceae</taxon>
        <taxon>Nocardia</taxon>
    </lineage>
</organism>
<dbReference type="Gene3D" id="3.30.450.20">
    <property type="entry name" value="PAS domain"/>
    <property type="match status" value="1"/>
</dbReference>
<dbReference type="PROSITE" id="PS50112">
    <property type="entry name" value="PAS"/>
    <property type="match status" value="1"/>
</dbReference>
<dbReference type="InterPro" id="IPR035965">
    <property type="entry name" value="PAS-like_dom_sf"/>
</dbReference>
<evidence type="ECO:0000259" key="7">
    <source>
        <dbReference type="PROSITE" id="PS50921"/>
    </source>
</evidence>
<dbReference type="SUPFAM" id="SSF52172">
    <property type="entry name" value="CheY-like"/>
    <property type="match status" value="1"/>
</dbReference>
<dbReference type="Proteomes" id="UP001251217">
    <property type="component" value="Unassembled WGS sequence"/>
</dbReference>
<dbReference type="InterPro" id="IPR011006">
    <property type="entry name" value="CheY-like_superfamily"/>
</dbReference>
<accession>A0ABU1X7A2</accession>
<comment type="caution">
    <text evidence="8">The sequence shown here is derived from an EMBL/GenBank/DDBJ whole genome shotgun (WGS) entry which is preliminary data.</text>
</comment>
<dbReference type="RefSeq" id="WP_245660725.1">
    <property type="nucleotide sequence ID" value="NZ_JAVDWW010000001.1"/>
</dbReference>
<name>A0ABU1X7A2_9NOCA</name>